<dbReference type="CDD" id="cd11492">
    <property type="entry name" value="SLC5sbd_NIS-SMVT"/>
    <property type="match status" value="1"/>
</dbReference>
<evidence type="ECO:0000256" key="6">
    <source>
        <dbReference type="ARBA" id="ARBA00022989"/>
    </source>
</evidence>
<feature type="transmembrane region" description="Helical" evidence="12">
    <location>
        <begin position="285"/>
        <end position="310"/>
    </location>
</feature>
<protein>
    <recommendedName>
        <fullName evidence="15">Sodium-coupled monocarboxylate transporter 1</fullName>
    </recommendedName>
</protein>
<keyword evidence="4" id="KW-1003">Cell membrane</keyword>
<feature type="transmembrane region" description="Helical" evidence="12">
    <location>
        <begin position="20"/>
        <end position="39"/>
    </location>
</feature>
<evidence type="ECO:0000256" key="5">
    <source>
        <dbReference type="ARBA" id="ARBA00022692"/>
    </source>
</evidence>
<feature type="transmembrane region" description="Helical" evidence="12">
    <location>
        <begin position="196"/>
        <end position="214"/>
    </location>
</feature>
<keyword evidence="5 12" id="KW-0812">Transmembrane</keyword>
<dbReference type="Gene3D" id="1.20.1730.10">
    <property type="entry name" value="Sodium/glucose cotransporter"/>
    <property type="match status" value="1"/>
</dbReference>
<feature type="transmembrane region" description="Helical" evidence="12">
    <location>
        <begin position="415"/>
        <end position="440"/>
    </location>
</feature>
<evidence type="ECO:0000256" key="2">
    <source>
        <dbReference type="ARBA" id="ARBA00006434"/>
    </source>
</evidence>
<evidence type="ECO:0000256" key="12">
    <source>
        <dbReference type="SAM" id="Phobius"/>
    </source>
</evidence>
<feature type="transmembrane region" description="Helical" evidence="12">
    <location>
        <begin position="165"/>
        <end position="184"/>
    </location>
</feature>
<dbReference type="PROSITE" id="PS50283">
    <property type="entry name" value="NA_SOLUT_SYMP_3"/>
    <property type="match status" value="1"/>
</dbReference>
<feature type="transmembrane region" description="Helical" evidence="12">
    <location>
        <begin position="389"/>
        <end position="409"/>
    </location>
</feature>
<evidence type="ECO:0000256" key="10">
    <source>
        <dbReference type="ARBA" id="ARBA00023201"/>
    </source>
</evidence>
<keyword evidence="9 12" id="KW-0472">Membrane</keyword>
<dbReference type="PANTHER" id="PTHR42985:SF2">
    <property type="entry name" value="SODIUM-DEPENDENT MULTIVITAMIN TRANSPORTER"/>
    <property type="match status" value="1"/>
</dbReference>
<sequence length="633" mass="69709">MERQYSIHTGQKNSFSMVDYFIFGGTLLVSSVIGIYYAIKDRKKKSIKDFLLAGGEMHVVPVALSLLASFMSAITLLGTPAEMYNYTTMYLWIALGYVLTMACAAHIYIPIFYNLKLTSCYEYLELRFNKCVRMIGTLVFITQMTIYLGIVLYGPSMAINAVTGLSLWGAICTVGIVCIFYTTLGGMKAVLWTDAFQVVMMGMGLLAVMIQGSIEIGGLSKAWEIAAQNQRVVYDDFSVSPATRHSFWSLVIGGAFLWTSVYGTNQAQVQRTLACPTVRHAQMAIWLNAPGLMIILVLSSLIGIVMYAFYATCDPIKFGLVFASDQLFPLFVMDILGHIPGIPGLFIACIFSGSLSSISSGLNSLAAVVLQDILKPWCLKGISEKRATLYSKIIALVFGIVCLGLTWVASQLGGILQAALSLFGMLGAPMLGVFTLGILFPWANWKGAVVGLLSSIIVMFWIGIGSFLAKLPTNKSPVSVEGCNWTLVHKDEFINNITISPIYNTTTEPPELPMFVGLYSISYLWYSAIAVFIVVIIGLIVSFITGRQDPSELDPRLICPIFDIFVPCLPSHIRQWLHFGVKHNKDSKNSGMIINSRTEGKFKDDNNFSSETNGDIMLDEQIRLTNFTKEIPD</sequence>
<accession>A0AAN8J6I4</accession>
<evidence type="ECO:0000256" key="7">
    <source>
        <dbReference type="ARBA" id="ARBA00023053"/>
    </source>
</evidence>
<keyword evidence="8" id="KW-0406">Ion transport</keyword>
<evidence type="ECO:0000256" key="11">
    <source>
        <dbReference type="RuleBase" id="RU362091"/>
    </source>
</evidence>
<feature type="transmembrane region" description="Helical" evidence="12">
    <location>
        <begin position="89"/>
        <end position="113"/>
    </location>
</feature>
<feature type="transmembrane region" description="Helical" evidence="12">
    <location>
        <begin position="134"/>
        <end position="153"/>
    </location>
</feature>
<gene>
    <name evidence="13" type="ORF">SNE40_019186</name>
</gene>
<dbReference type="Proteomes" id="UP001347796">
    <property type="component" value="Unassembled WGS sequence"/>
</dbReference>
<dbReference type="Pfam" id="PF00474">
    <property type="entry name" value="SSF"/>
    <property type="match status" value="1"/>
</dbReference>
<keyword evidence="3" id="KW-0813">Transport</keyword>
<feature type="transmembrane region" description="Helical" evidence="12">
    <location>
        <begin position="59"/>
        <end position="77"/>
    </location>
</feature>
<dbReference type="AlphaFoldDB" id="A0AAN8J6I4"/>
<evidence type="ECO:0000256" key="4">
    <source>
        <dbReference type="ARBA" id="ARBA00022475"/>
    </source>
</evidence>
<dbReference type="InterPro" id="IPR001734">
    <property type="entry name" value="Na/solute_symporter"/>
</dbReference>
<evidence type="ECO:0000313" key="14">
    <source>
        <dbReference type="Proteomes" id="UP001347796"/>
    </source>
</evidence>
<name>A0AAN8J6I4_PATCE</name>
<comment type="similarity">
    <text evidence="2 11">Belongs to the sodium:solute symporter (SSF) (TC 2.A.21) family.</text>
</comment>
<dbReference type="GO" id="GO:0006814">
    <property type="term" value="P:sodium ion transport"/>
    <property type="evidence" value="ECO:0007669"/>
    <property type="project" value="UniProtKB-KW"/>
</dbReference>
<dbReference type="InterPro" id="IPR038377">
    <property type="entry name" value="Na/Glc_symporter_sf"/>
</dbReference>
<feature type="transmembrane region" description="Helical" evidence="12">
    <location>
        <begin position="523"/>
        <end position="546"/>
    </location>
</feature>
<dbReference type="InterPro" id="IPR051163">
    <property type="entry name" value="Sodium:Solute_Symporter_SSF"/>
</dbReference>
<comment type="subcellular location">
    <subcellularLocation>
        <location evidence="1">Cell membrane</location>
        <topology evidence="1">Multi-pass membrane protein</topology>
    </subcellularLocation>
</comment>
<keyword evidence="6 12" id="KW-1133">Transmembrane helix</keyword>
<keyword evidence="14" id="KW-1185">Reference proteome</keyword>
<organism evidence="13 14">
    <name type="scientific">Patella caerulea</name>
    <name type="common">Rayed Mediterranean limpet</name>
    <dbReference type="NCBI Taxonomy" id="87958"/>
    <lineage>
        <taxon>Eukaryota</taxon>
        <taxon>Metazoa</taxon>
        <taxon>Spiralia</taxon>
        <taxon>Lophotrochozoa</taxon>
        <taxon>Mollusca</taxon>
        <taxon>Gastropoda</taxon>
        <taxon>Patellogastropoda</taxon>
        <taxon>Patelloidea</taxon>
        <taxon>Patellidae</taxon>
        <taxon>Patella</taxon>
    </lineage>
</organism>
<keyword evidence="10" id="KW-0739">Sodium transport</keyword>
<dbReference type="GO" id="GO:0005886">
    <property type="term" value="C:plasma membrane"/>
    <property type="evidence" value="ECO:0007669"/>
    <property type="project" value="UniProtKB-SubCell"/>
</dbReference>
<dbReference type="EMBL" id="JAZGQO010000014">
    <property type="protein sequence ID" value="KAK6170900.1"/>
    <property type="molecule type" value="Genomic_DNA"/>
</dbReference>
<feature type="transmembrane region" description="Helical" evidence="12">
    <location>
        <begin position="447"/>
        <end position="469"/>
    </location>
</feature>
<evidence type="ECO:0000256" key="8">
    <source>
        <dbReference type="ARBA" id="ARBA00023065"/>
    </source>
</evidence>
<keyword evidence="7" id="KW-0915">Sodium</keyword>
<evidence type="ECO:0000256" key="1">
    <source>
        <dbReference type="ARBA" id="ARBA00004651"/>
    </source>
</evidence>
<evidence type="ECO:0008006" key="15">
    <source>
        <dbReference type="Google" id="ProtNLM"/>
    </source>
</evidence>
<comment type="caution">
    <text evidence="13">The sequence shown here is derived from an EMBL/GenBank/DDBJ whole genome shotgun (WGS) entry which is preliminary data.</text>
</comment>
<dbReference type="GO" id="GO:0015293">
    <property type="term" value="F:symporter activity"/>
    <property type="evidence" value="ECO:0007669"/>
    <property type="project" value="TreeGrafter"/>
</dbReference>
<reference evidence="13 14" key="1">
    <citation type="submission" date="2024-01" db="EMBL/GenBank/DDBJ databases">
        <title>The genome of the rayed Mediterranean limpet Patella caerulea (Linnaeus, 1758).</title>
        <authorList>
            <person name="Anh-Thu Weber A."/>
            <person name="Halstead-Nussloch G."/>
        </authorList>
    </citation>
    <scope>NUCLEOTIDE SEQUENCE [LARGE SCALE GENOMIC DNA]</scope>
    <source>
        <strain evidence="13">AATW-2023a</strain>
        <tissue evidence="13">Whole specimen</tissue>
    </source>
</reference>
<evidence type="ECO:0000313" key="13">
    <source>
        <dbReference type="EMBL" id="KAK6170900.1"/>
    </source>
</evidence>
<evidence type="ECO:0000256" key="9">
    <source>
        <dbReference type="ARBA" id="ARBA00023136"/>
    </source>
</evidence>
<dbReference type="PANTHER" id="PTHR42985">
    <property type="entry name" value="SODIUM-COUPLED MONOCARBOXYLATE TRANSPORTER"/>
    <property type="match status" value="1"/>
</dbReference>
<evidence type="ECO:0000256" key="3">
    <source>
        <dbReference type="ARBA" id="ARBA00022448"/>
    </source>
</evidence>
<proteinExistence type="inferred from homology"/>
<feature type="transmembrane region" description="Helical" evidence="12">
    <location>
        <begin position="330"/>
        <end position="351"/>
    </location>
</feature>
<dbReference type="NCBIfam" id="TIGR00813">
    <property type="entry name" value="sss"/>
    <property type="match status" value="1"/>
</dbReference>